<evidence type="ECO:0000256" key="1">
    <source>
        <dbReference type="ARBA" id="ARBA00022729"/>
    </source>
</evidence>
<evidence type="ECO:0000259" key="8">
    <source>
        <dbReference type="PROSITE" id="PS51910"/>
    </source>
</evidence>
<keyword evidence="4 5" id="KW-0326">Glycosidase</keyword>
<dbReference type="Proteomes" id="UP000694843">
    <property type="component" value="Unplaced"/>
</dbReference>
<dbReference type="Gene3D" id="3.20.20.80">
    <property type="entry name" value="Glycosidases"/>
    <property type="match status" value="3"/>
</dbReference>
<protein>
    <submittedName>
        <fullName evidence="10">Probable chitinase 10</fullName>
    </submittedName>
</protein>
<organism evidence="9 10">
    <name type="scientific">Hyalella azteca</name>
    <name type="common">Amphipod</name>
    <dbReference type="NCBI Taxonomy" id="294128"/>
    <lineage>
        <taxon>Eukaryota</taxon>
        <taxon>Metazoa</taxon>
        <taxon>Ecdysozoa</taxon>
        <taxon>Arthropoda</taxon>
        <taxon>Crustacea</taxon>
        <taxon>Multicrustacea</taxon>
        <taxon>Malacostraca</taxon>
        <taxon>Eumalacostraca</taxon>
        <taxon>Peracarida</taxon>
        <taxon>Amphipoda</taxon>
        <taxon>Senticaudata</taxon>
        <taxon>Talitrida</taxon>
        <taxon>Talitroidea</taxon>
        <taxon>Hyalellidae</taxon>
        <taxon>Hyalella</taxon>
    </lineage>
</organism>
<dbReference type="InterPro" id="IPR001223">
    <property type="entry name" value="Glyco_hydro18_cat"/>
</dbReference>
<dbReference type="GO" id="GO:0005975">
    <property type="term" value="P:carbohydrate metabolic process"/>
    <property type="evidence" value="ECO:0007669"/>
    <property type="project" value="InterPro"/>
</dbReference>
<sequence>MAYKHLFSAVVKTFVFFFILTSSSALEAATSETNDGVVVCYHGTWSTYREDDGQFNIEDINPSLCTHAVYAFASMDNETYEMVSADPWLDISKEGYKRFVALKDKNPDLKVLLAVGGWSDDSKKYSDMALSQSYRNTFVASSLNFVSQYSFDGLDLDWEYPGSRGGRPEDKENFALLASELRTAFHSRGLLLTSAIGIGSDILKNGYDFESLCRDLDMMNLMSYDLYGSWDSFTGHHSSLHAHPNLGDSGYGLTEALDLIRELGGCPDKMALGIGTYGKTYTLSDEQLTDIGAPVTGPGLAGPYTQENGTLGFNEICLQTNYQKDIDNFTMAPWAFDGLQWVCYDDVESVRYKSEWALRNGLLGGMIWSVETDDFRGNCGQGVYPLLTQINKVIRPELSSTPSTSTNTGSTYAPSTEVSSSPAAGDRKIVCYLGSWSYYRKDDGKFLIEDIDPFMCTHAVYAFATLNGETYEIESFDEHLDIDLGGYNKFVQLKIQNPALKVLLAIGGWSDESEKYSDMASSASHRGTFIQSTLKFVKQYSFDGLDLDWEYPANNGGRPEDKENYGLLVSELREAFTPDGLLLTAAIGIGSAVLESAYDFDALCPNLDFINLMAYDLHGPWESYTAHHTSLHAHPNIQAGDYGLTEALETIKRLGGCLHKMVLGFASYGKTYTLSEPDQTDIGSPVLGPGLAGPYMKENGTLGYNEICLRGEYQRDIDNFTMAPWAFLGDQWVCYDDVESIKTKSELALKNGLIGGMLWSLETDDFRGKCGIAYPLLTQINESFKSVDNTSTTTPTTTTPTTTTPTTTTPTTTTPTTTTPTTTTQPTTTTDSARLVAPAGIAVIVTQAILHIWLM</sequence>
<evidence type="ECO:0000313" key="10">
    <source>
        <dbReference type="RefSeq" id="XP_018023884.1"/>
    </source>
</evidence>
<dbReference type="InterPro" id="IPR001579">
    <property type="entry name" value="Glyco_hydro_18_chit_AS"/>
</dbReference>
<evidence type="ECO:0000313" key="9">
    <source>
        <dbReference type="Proteomes" id="UP000694843"/>
    </source>
</evidence>
<dbReference type="PANTHER" id="PTHR11177">
    <property type="entry name" value="CHITINASE"/>
    <property type="match status" value="1"/>
</dbReference>
<dbReference type="GO" id="GO:0004568">
    <property type="term" value="F:chitinase activity"/>
    <property type="evidence" value="ECO:0007669"/>
    <property type="project" value="UniProtKB-ARBA"/>
</dbReference>
<dbReference type="SUPFAM" id="SSF51445">
    <property type="entry name" value="(Trans)glycosidases"/>
    <property type="match status" value="2"/>
</dbReference>
<dbReference type="Pfam" id="PF00704">
    <property type="entry name" value="Glyco_hydro_18"/>
    <property type="match status" value="2"/>
</dbReference>
<feature type="chain" id="PRO_5034011261" evidence="7">
    <location>
        <begin position="26"/>
        <end position="855"/>
    </location>
</feature>
<dbReference type="RefSeq" id="XP_018023884.1">
    <property type="nucleotide sequence ID" value="XM_018168395.2"/>
</dbReference>
<dbReference type="PROSITE" id="PS51910">
    <property type="entry name" value="GH18_2"/>
    <property type="match status" value="2"/>
</dbReference>
<evidence type="ECO:0000256" key="6">
    <source>
        <dbReference type="SAM" id="MobiDB-lite"/>
    </source>
</evidence>
<dbReference type="OrthoDB" id="73875at2759"/>
<evidence type="ECO:0000256" key="2">
    <source>
        <dbReference type="ARBA" id="ARBA00022801"/>
    </source>
</evidence>
<dbReference type="OMA" id="ICLNNWN"/>
<keyword evidence="9" id="KW-1185">Reference proteome</keyword>
<name>A0A8B7PCL2_HYAAZ</name>
<keyword evidence="2 5" id="KW-0378">Hydrolase</keyword>
<dbReference type="PANTHER" id="PTHR11177:SF403">
    <property type="entry name" value="CHITINASE 2-RELATED"/>
    <property type="match status" value="1"/>
</dbReference>
<dbReference type="GO" id="GO:0006032">
    <property type="term" value="P:chitin catabolic process"/>
    <property type="evidence" value="ECO:0007669"/>
    <property type="project" value="TreeGrafter"/>
</dbReference>
<dbReference type="GO" id="GO:0005576">
    <property type="term" value="C:extracellular region"/>
    <property type="evidence" value="ECO:0007669"/>
    <property type="project" value="TreeGrafter"/>
</dbReference>
<accession>A0A8B7PCL2</accession>
<feature type="region of interest" description="Disordered" evidence="6">
    <location>
        <begin position="787"/>
        <end position="829"/>
    </location>
</feature>
<reference evidence="10" key="1">
    <citation type="submission" date="2025-08" db="UniProtKB">
        <authorList>
            <consortium name="RefSeq"/>
        </authorList>
    </citation>
    <scope>IDENTIFICATION</scope>
    <source>
        <tissue evidence="10">Whole organism</tissue>
    </source>
</reference>
<dbReference type="FunFam" id="3.10.50.10:FF:000001">
    <property type="entry name" value="Chitinase 3-like 1"/>
    <property type="match status" value="2"/>
</dbReference>
<dbReference type="InterPro" id="IPR011583">
    <property type="entry name" value="Chitinase_II/V-like_cat"/>
</dbReference>
<feature type="compositionally biased region" description="Low complexity" evidence="6">
    <location>
        <begin position="399"/>
        <end position="411"/>
    </location>
</feature>
<dbReference type="KEGG" id="hazt:108679694"/>
<dbReference type="InterPro" id="IPR029070">
    <property type="entry name" value="Chitinase_insertion_sf"/>
</dbReference>
<dbReference type="PROSITE" id="PS01095">
    <property type="entry name" value="GH18_1"/>
    <property type="match status" value="2"/>
</dbReference>
<dbReference type="AlphaFoldDB" id="A0A8B7PCL2"/>
<dbReference type="FunFam" id="3.20.20.80:FF:000007">
    <property type="entry name" value="Acidic mammalian chitinase"/>
    <property type="match status" value="2"/>
</dbReference>
<gene>
    <name evidence="10" type="primary">LOC108679694</name>
</gene>
<feature type="compositionally biased region" description="Low complexity" evidence="6">
    <location>
        <begin position="792"/>
        <end position="829"/>
    </location>
</feature>
<evidence type="ECO:0000256" key="7">
    <source>
        <dbReference type="SAM" id="SignalP"/>
    </source>
</evidence>
<dbReference type="InterPro" id="IPR017853">
    <property type="entry name" value="GH"/>
</dbReference>
<evidence type="ECO:0000256" key="4">
    <source>
        <dbReference type="ARBA" id="ARBA00023295"/>
    </source>
</evidence>
<dbReference type="SMART" id="SM00636">
    <property type="entry name" value="Glyco_18"/>
    <property type="match status" value="2"/>
</dbReference>
<dbReference type="Gene3D" id="3.10.50.10">
    <property type="match status" value="2"/>
</dbReference>
<evidence type="ECO:0000256" key="5">
    <source>
        <dbReference type="RuleBase" id="RU000489"/>
    </source>
</evidence>
<dbReference type="GeneID" id="108679694"/>
<evidence type="ECO:0000256" key="3">
    <source>
        <dbReference type="ARBA" id="ARBA00023157"/>
    </source>
</evidence>
<feature type="signal peptide" evidence="7">
    <location>
        <begin position="1"/>
        <end position="25"/>
    </location>
</feature>
<keyword evidence="3" id="KW-1015">Disulfide bond</keyword>
<feature type="compositionally biased region" description="Polar residues" evidence="6">
    <location>
        <begin position="412"/>
        <end position="422"/>
    </location>
</feature>
<keyword evidence="1 7" id="KW-0732">Signal</keyword>
<dbReference type="InterPro" id="IPR050314">
    <property type="entry name" value="Glycosyl_Hydrlase_18"/>
</dbReference>
<feature type="domain" description="GH18" evidence="8">
    <location>
        <begin position="36"/>
        <end position="397"/>
    </location>
</feature>
<proteinExistence type="predicted"/>
<feature type="region of interest" description="Disordered" evidence="6">
    <location>
        <begin position="398"/>
        <end position="422"/>
    </location>
</feature>
<dbReference type="CDD" id="cd02872">
    <property type="entry name" value="GH18_chitolectin_chitotriosidase"/>
    <property type="match status" value="1"/>
</dbReference>
<feature type="domain" description="GH18" evidence="8">
    <location>
        <begin position="427"/>
        <end position="787"/>
    </location>
</feature>
<dbReference type="GO" id="GO:0008061">
    <property type="term" value="F:chitin binding"/>
    <property type="evidence" value="ECO:0007669"/>
    <property type="project" value="InterPro"/>
</dbReference>
<dbReference type="SUPFAM" id="SSF54556">
    <property type="entry name" value="Chitinase insertion domain"/>
    <property type="match status" value="2"/>
</dbReference>